<feature type="domain" description="GYF" evidence="2">
    <location>
        <begin position="4"/>
        <end position="49"/>
    </location>
</feature>
<keyword evidence="1" id="KW-0812">Transmembrane</keyword>
<name>A0A9X1SET4_9BACT</name>
<feature type="transmembrane region" description="Helical" evidence="1">
    <location>
        <begin position="92"/>
        <end position="120"/>
    </location>
</feature>
<dbReference type="AlphaFoldDB" id="A0A9X1SET4"/>
<dbReference type="EMBL" id="JAJKFT010000004">
    <property type="protein sequence ID" value="MCC9627568.1"/>
    <property type="molecule type" value="Genomic_DNA"/>
</dbReference>
<evidence type="ECO:0000313" key="4">
    <source>
        <dbReference type="Proteomes" id="UP001139103"/>
    </source>
</evidence>
<comment type="caution">
    <text evidence="3">The sequence shown here is derived from an EMBL/GenBank/DDBJ whole genome shotgun (WGS) entry which is preliminary data.</text>
</comment>
<dbReference type="InterPro" id="IPR025640">
    <property type="entry name" value="GYF_2"/>
</dbReference>
<dbReference type="RefSeq" id="WP_230216058.1">
    <property type="nucleotide sequence ID" value="NZ_JAJKFT010000004.1"/>
</dbReference>
<proteinExistence type="predicted"/>
<sequence length="194" mass="20772">MSEYYIKIGGEQRGPFSRFQLESQPLSESTPVRQEGTDQWRRAGEFPELMSLFRGSGDDQYGNFRDVVTEPSPYASPQVEVHQPSGSTLPKVLGMVSCGLGILSWLLMIGFFGFVIYMAIKEEQGGGEPPEAVMVTIGLSFCLNFVLMLAGGLVGIIGVVVPGLGKGWAIAGLILNALPFLLLFGLILIGAGVG</sequence>
<keyword evidence="1" id="KW-1133">Transmembrane helix</keyword>
<reference evidence="3" key="1">
    <citation type="submission" date="2021-11" db="EMBL/GenBank/DDBJ databases">
        <title>Genome sequence.</title>
        <authorList>
            <person name="Sun Q."/>
        </authorList>
    </citation>
    <scope>NUCLEOTIDE SEQUENCE</scope>
    <source>
        <strain evidence="3">JC732</strain>
    </source>
</reference>
<evidence type="ECO:0000259" key="2">
    <source>
        <dbReference type="Pfam" id="PF14237"/>
    </source>
</evidence>
<accession>A0A9X1SET4</accession>
<dbReference type="Pfam" id="PF14237">
    <property type="entry name" value="GYF_2"/>
    <property type="match status" value="1"/>
</dbReference>
<keyword evidence="4" id="KW-1185">Reference proteome</keyword>
<evidence type="ECO:0000313" key="3">
    <source>
        <dbReference type="EMBL" id="MCC9627568.1"/>
    </source>
</evidence>
<evidence type="ECO:0000256" key="1">
    <source>
        <dbReference type="SAM" id="Phobius"/>
    </source>
</evidence>
<organism evidence="3 4">
    <name type="scientific">Blastopirellula sediminis</name>
    <dbReference type="NCBI Taxonomy" id="2894196"/>
    <lineage>
        <taxon>Bacteria</taxon>
        <taxon>Pseudomonadati</taxon>
        <taxon>Planctomycetota</taxon>
        <taxon>Planctomycetia</taxon>
        <taxon>Pirellulales</taxon>
        <taxon>Pirellulaceae</taxon>
        <taxon>Blastopirellula</taxon>
    </lineage>
</organism>
<feature type="transmembrane region" description="Helical" evidence="1">
    <location>
        <begin position="132"/>
        <end position="161"/>
    </location>
</feature>
<keyword evidence="1" id="KW-0472">Membrane</keyword>
<protein>
    <submittedName>
        <fullName evidence="3">DUF4339 domain-containing protein</fullName>
    </submittedName>
</protein>
<gene>
    <name evidence="3" type="ORF">LOC68_04120</name>
</gene>
<dbReference type="Proteomes" id="UP001139103">
    <property type="component" value="Unassembled WGS sequence"/>
</dbReference>
<feature type="transmembrane region" description="Helical" evidence="1">
    <location>
        <begin position="168"/>
        <end position="193"/>
    </location>
</feature>